<evidence type="ECO:0000313" key="2">
    <source>
        <dbReference type="Proteomes" id="UP000561178"/>
    </source>
</evidence>
<dbReference type="PANTHER" id="PTHR36686">
    <property type="entry name" value="SYNAPTONEMAL COMPLEX CENTRAL ELEMENT PROTEIN 3"/>
    <property type="match status" value="1"/>
</dbReference>
<keyword evidence="2" id="KW-1185">Reference proteome</keyword>
<accession>A0A7K9VYX8</accession>
<dbReference type="PANTHER" id="PTHR36686:SF1">
    <property type="entry name" value="SYNAPTONEMAL COMPLEX CENTRAL ELEMENT PROTEIN 3"/>
    <property type="match status" value="1"/>
</dbReference>
<evidence type="ECO:0000313" key="1">
    <source>
        <dbReference type="EMBL" id="NXI77889.1"/>
    </source>
</evidence>
<protein>
    <submittedName>
        <fullName evidence="1">SYCE3 protein</fullName>
    </submittedName>
</protein>
<comment type="caution">
    <text evidence="1">The sequence shown here is derived from an EMBL/GenBank/DDBJ whole genome shotgun (WGS) entry which is preliminary data.</text>
</comment>
<dbReference type="Pfam" id="PF15191">
    <property type="entry name" value="Synaptonemal_3"/>
    <property type="match status" value="1"/>
</dbReference>
<dbReference type="Proteomes" id="UP000561178">
    <property type="component" value="Unassembled WGS sequence"/>
</dbReference>
<organism evidence="1 2">
    <name type="scientific">Rhipidura dahli</name>
    <dbReference type="NCBI Taxonomy" id="667186"/>
    <lineage>
        <taxon>Eukaryota</taxon>
        <taxon>Metazoa</taxon>
        <taxon>Chordata</taxon>
        <taxon>Craniata</taxon>
        <taxon>Vertebrata</taxon>
        <taxon>Euteleostomi</taxon>
        <taxon>Archelosauria</taxon>
        <taxon>Archosauria</taxon>
        <taxon>Dinosauria</taxon>
        <taxon>Saurischia</taxon>
        <taxon>Theropoda</taxon>
        <taxon>Coelurosauria</taxon>
        <taxon>Aves</taxon>
        <taxon>Neognathae</taxon>
        <taxon>Neoaves</taxon>
        <taxon>Telluraves</taxon>
        <taxon>Australaves</taxon>
        <taxon>Passeriformes</taxon>
        <taxon>Rhipiduridae</taxon>
        <taxon>Rhipidura</taxon>
    </lineage>
</organism>
<dbReference type="GO" id="GO:0007131">
    <property type="term" value="P:reciprocal meiotic recombination"/>
    <property type="evidence" value="ECO:0007669"/>
    <property type="project" value="InterPro"/>
</dbReference>
<sequence>MAESEFQEGNYDGREQKGKLKKDLEELLEKIENVTVRVTCLLFDYTTISTNPDLINNTQHLQDAFLRCKEHIEKKGQEVLME</sequence>
<dbReference type="GO" id="GO:0007130">
    <property type="term" value="P:synaptonemal complex assembly"/>
    <property type="evidence" value="ECO:0007669"/>
    <property type="project" value="InterPro"/>
</dbReference>
<proteinExistence type="predicted"/>
<dbReference type="AlphaFoldDB" id="A0A7K9VYX8"/>
<dbReference type="InterPro" id="IPR028145">
    <property type="entry name" value="Synaptonemal_3"/>
</dbReference>
<dbReference type="GO" id="GO:0007283">
    <property type="term" value="P:spermatogenesis"/>
    <property type="evidence" value="ECO:0007669"/>
    <property type="project" value="InterPro"/>
</dbReference>
<dbReference type="EMBL" id="VXAC01001606">
    <property type="protein sequence ID" value="NXI77889.1"/>
    <property type="molecule type" value="Genomic_DNA"/>
</dbReference>
<reference evidence="1 2" key="1">
    <citation type="submission" date="2019-09" db="EMBL/GenBank/DDBJ databases">
        <title>Bird 10,000 Genomes (B10K) Project - Family phase.</title>
        <authorList>
            <person name="Zhang G."/>
        </authorList>
    </citation>
    <scope>NUCLEOTIDE SEQUENCE [LARGE SCALE GENOMIC DNA]</scope>
    <source>
        <strain evidence="1">B10K-DU-001-49</strain>
        <tissue evidence="1">Muscle</tissue>
    </source>
</reference>
<feature type="non-terminal residue" evidence="1">
    <location>
        <position position="82"/>
    </location>
</feature>
<name>A0A7K9VYX8_9PASS</name>
<feature type="non-terminal residue" evidence="1">
    <location>
        <position position="1"/>
    </location>
</feature>
<gene>
    <name evidence="1" type="primary">Syce3</name>
    <name evidence="1" type="ORF">RHIDAH_R05056</name>
</gene>